<dbReference type="SUPFAM" id="SSF51905">
    <property type="entry name" value="FAD/NAD(P)-binding domain"/>
    <property type="match status" value="1"/>
</dbReference>
<keyword evidence="2" id="KW-0479">Metal-binding</keyword>
<dbReference type="PANTHER" id="PTHR43498:SF1">
    <property type="entry name" value="COB--COM HETERODISULFIDE REDUCTASE IRON-SULFUR SUBUNIT A"/>
    <property type="match status" value="1"/>
</dbReference>
<gene>
    <name evidence="6" type="ORF">C8D82_108114</name>
</gene>
<keyword evidence="5" id="KW-0411">Iron-sulfur</keyword>
<dbReference type="InterPro" id="IPR036188">
    <property type="entry name" value="FAD/NAD-bd_sf"/>
</dbReference>
<organism evidence="6 7">
    <name type="scientific">Victivallis vadensis</name>
    <dbReference type="NCBI Taxonomy" id="172901"/>
    <lineage>
        <taxon>Bacteria</taxon>
        <taxon>Pseudomonadati</taxon>
        <taxon>Lentisphaerota</taxon>
        <taxon>Lentisphaeria</taxon>
        <taxon>Victivallales</taxon>
        <taxon>Victivallaceae</taxon>
        <taxon>Victivallis</taxon>
    </lineage>
</organism>
<dbReference type="EMBL" id="QEKH01000008">
    <property type="protein sequence ID" value="PVY43587.1"/>
    <property type="molecule type" value="Genomic_DNA"/>
</dbReference>
<comment type="caution">
    <text evidence="6">The sequence shown here is derived from an EMBL/GenBank/DDBJ whole genome shotgun (WGS) entry which is preliminary data.</text>
</comment>
<keyword evidence="7" id="KW-1185">Reference proteome</keyword>
<sequence>MMKYDLIVCGGGPAGAAAALAAASGGLRTALVERFGCLGGMASAGLVNPLLGLELNRPGEARSRFLGTPVFGALLRTLRRDGAYGTRLTPAAFDEEQLKIRLDELLSAAGVDLLFHTMLLDVVRDGGTLSGVRVLGKEGVTTLNAALFIDSTGDGDLAAAAGCPFDTGRPGDGLMQPGTMSFRMGGVDKSELSEQSDIRAARALVDTYFQQACRSGALEYPYRDFIHFYDYPRPGVLHFNMTRINGIDGCSSRGLARGETEGRKQVKIITDWLVREVPCFRNAFLEKLPQQVGIRETRHFRGEYAMERGDIVSGRKFTDGIARSAYFIDIHSPVGSGFDHSQQGTKGAVLEAYKPPAGDYYEIPFRSLRLPGADNLLVACRALSASHVAAAAVRVMSPMFAVGEAAGCAAVLARRKNGSFAEVDGEAVRRALGYLNREPEAL</sequence>
<evidence type="ECO:0000256" key="3">
    <source>
        <dbReference type="ARBA" id="ARBA00023002"/>
    </source>
</evidence>
<dbReference type="RefSeq" id="WP_165832879.1">
    <property type="nucleotide sequence ID" value="NZ_CABMMC010000074.1"/>
</dbReference>
<reference evidence="6 7" key="1">
    <citation type="submission" date="2018-04" db="EMBL/GenBank/DDBJ databases">
        <title>Genomic Encyclopedia of Type Strains, Phase IV (KMG-IV): sequencing the most valuable type-strain genomes for metagenomic binning, comparative biology and taxonomic classification.</title>
        <authorList>
            <person name="Goeker M."/>
        </authorList>
    </citation>
    <scope>NUCLEOTIDE SEQUENCE [LARGE SCALE GENOMIC DNA]</scope>
    <source>
        <strain evidence="6 7">DSM 14823</strain>
    </source>
</reference>
<evidence type="ECO:0000313" key="6">
    <source>
        <dbReference type="EMBL" id="PVY43587.1"/>
    </source>
</evidence>
<dbReference type="AlphaFoldDB" id="A0A2U1B4Y9"/>
<dbReference type="GO" id="GO:0051539">
    <property type="term" value="F:4 iron, 4 sulfur cluster binding"/>
    <property type="evidence" value="ECO:0007669"/>
    <property type="project" value="UniProtKB-KW"/>
</dbReference>
<dbReference type="Gene3D" id="3.50.50.60">
    <property type="entry name" value="FAD/NAD(P)-binding domain"/>
    <property type="match status" value="1"/>
</dbReference>
<evidence type="ECO:0000256" key="4">
    <source>
        <dbReference type="ARBA" id="ARBA00023004"/>
    </source>
</evidence>
<evidence type="ECO:0000256" key="5">
    <source>
        <dbReference type="ARBA" id="ARBA00023014"/>
    </source>
</evidence>
<dbReference type="GeneID" id="78294793"/>
<dbReference type="InterPro" id="IPR039650">
    <property type="entry name" value="HdrA-like"/>
</dbReference>
<dbReference type="PANTHER" id="PTHR43498">
    <property type="entry name" value="FERREDOXIN:COB-COM HETERODISULFIDE REDUCTASE SUBUNIT A"/>
    <property type="match status" value="1"/>
</dbReference>
<dbReference type="GO" id="GO:0046872">
    <property type="term" value="F:metal ion binding"/>
    <property type="evidence" value="ECO:0007669"/>
    <property type="project" value="UniProtKB-KW"/>
</dbReference>
<keyword evidence="3" id="KW-0560">Oxidoreductase</keyword>
<proteinExistence type="predicted"/>
<evidence type="ECO:0000313" key="7">
    <source>
        <dbReference type="Proteomes" id="UP000245959"/>
    </source>
</evidence>
<evidence type="ECO:0000256" key="2">
    <source>
        <dbReference type="ARBA" id="ARBA00022723"/>
    </source>
</evidence>
<evidence type="ECO:0000256" key="1">
    <source>
        <dbReference type="ARBA" id="ARBA00022485"/>
    </source>
</evidence>
<protein>
    <submittedName>
        <fullName evidence="6">FAD dependent oxidoreductase</fullName>
    </submittedName>
</protein>
<dbReference type="GO" id="GO:0016491">
    <property type="term" value="F:oxidoreductase activity"/>
    <property type="evidence" value="ECO:0007669"/>
    <property type="project" value="UniProtKB-KW"/>
</dbReference>
<keyword evidence="1" id="KW-0004">4Fe-4S</keyword>
<accession>A0A2U1B4Y9</accession>
<dbReference type="Proteomes" id="UP000245959">
    <property type="component" value="Unassembled WGS sequence"/>
</dbReference>
<name>A0A2U1B4Y9_9BACT</name>
<dbReference type="Pfam" id="PF12831">
    <property type="entry name" value="FAD_oxidored"/>
    <property type="match status" value="1"/>
</dbReference>
<keyword evidence="4" id="KW-0408">Iron</keyword>